<gene>
    <name evidence="1" type="ORF">Cantr_02222</name>
</gene>
<keyword evidence="2" id="KW-1185">Reference proteome</keyword>
<comment type="caution">
    <text evidence="1">The sequence shown here is derived from an EMBL/GenBank/DDBJ whole genome shotgun (WGS) entry which is preliminary data.</text>
</comment>
<sequence length="38" mass="3916">MVPPIPRAASASALCWWSRGAPHSSPAPPPIQSSLPPP</sequence>
<dbReference type="Proteomes" id="UP000253472">
    <property type="component" value="Unassembled WGS sequence"/>
</dbReference>
<reference evidence="1 2" key="1">
    <citation type="submission" date="2018-06" db="EMBL/GenBank/DDBJ databases">
        <title>Whole genome sequencing of Candida tropicalis (genome annotated by CSBL at Korea University).</title>
        <authorList>
            <person name="Ahn J."/>
        </authorList>
    </citation>
    <scope>NUCLEOTIDE SEQUENCE [LARGE SCALE GENOMIC DNA]</scope>
    <source>
        <strain evidence="1 2">ATCC 20962</strain>
    </source>
</reference>
<organism evidence="1 2">
    <name type="scientific">Candida viswanathii</name>
    <dbReference type="NCBI Taxonomy" id="5486"/>
    <lineage>
        <taxon>Eukaryota</taxon>
        <taxon>Fungi</taxon>
        <taxon>Dikarya</taxon>
        <taxon>Ascomycota</taxon>
        <taxon>Saccharomycotina</taxon>
        <taxon>Pichiomycetes</taxon>
        <taxon>Debaryomycetaceae</taxon>
        <taxon>Candida/Lodderomyces clade</taxon>
        <taxon>Candida</taxon>
    </lineage>
</organism>
<accession>A0A367YNB7</accession>
<proteinExistence type="predicted"/>
<protein>
    <submittedName>
        <fullName evidence="1">Uncharacterized protein</fullName>
    </submittedName>
</protein>
<evidence type="ECO:0000313" key="1">
    <source>
        <dbReference type="EMBL" id="RCK66502.1"/>
    </source>
</evidence>
<dbReference type="EMBL" id="QLNQ01000013">
    <property type="protein sequence ID" value="RCK66502.1"/>
    <property type="molecule type" value="Genomic_DNA"/>
</dbReference>
<dbReference type="AlphaFoldDB" id="A0A367YNB7"/>
<evidence type="ECO:0000313" key="2">
    <source>
        <dbReference type="Proteomes" id="UP000253472"/>
    </source>
</evidence>
<name>A0A367YNB7_9ASCO</name>